<organism evidence="1 2">
    <name type="scientific">Vitis vinifera</name>
    <name type="common">Grape</name>
    <dbReference type="NCBI Taxonomy" id="29760"/>
    <lineage>
        <taxon>Eukaryota</taxon>
        <taxon>Viridiplantae</taxon>
        <taxon>Streptophyta</taxon>
        <taxon>Embryophyta</taxon>
        <taxon>Tracheophyta</taxon>
        <taxon>Spermatophyta</taxon>
        <taxon>Magnoliopsida</taxon>
        <taxon>eudicotyledons</taxon>
        <taxon>Gunneridae</taxon>
        <taxon>Pentapetalae</taxon>
        <taxon>rosids</taxon>
        <taxon>Vitales</taxon>
        <taxon>Vitaceae</taxon>
        <taxon>Viteae</taxon>
        <taxon>Vitis</taxon>
    </lineage>
</organism>
<protein>
    <recommendedName>
        <fullName evidence="3">Retrotransposon gag domain-containing protein</fullName>
    </recommendedName>
</protein>
<evidence type="ECO:0000313" key="1">
    <source>
        <dbReference type="EMBL" id="RVW91548.1"/>
    </source>
</evidence>
<gene>
    <name evidence="1" type="ORF">CK203_046142</name>
</gene>
<dbReference type="Proteomes" id="UP000288805">
    <property type="component" value="Unassembled WGS sequence"/>
</dbReference>
<name>A0A438I4B7_VITVI</name>
<reference evidence="1 2" key="1">
    <citation type="journal article" date="2018" name="PLoS Genet.">
        <title>Population sequencing reveals clonal diversity and ancestral inbreeding in the grapevine cultivar Chardonnay.</title>
        <authorList>
            <person name="Roach M.J."/>
            <person name="Johnson D.L."/>
            <person name="Bohlmann J."/>
            <person name="van Vuuren H.J."/>
            <person name="Jones S.J."/>
            <person name="Pretorius I.S."/>
            <person name="Schmidt S.A."/>
            <person name="Borneman A.R."/>
        </authorList>
    </citation>
    <scope>NUCLEOTIDE SEQUENCE [LARGE SCALE GENOMIC DNA]</scope>
    <source>
        <strain evidence="2">cv. Chardonnay</strain>
        <tissue evidence="1">Leaf</tissue>
    </source>
</reference>
<evidence type="ECO:0000313" key="2">
    <source>
        <dbReference type="Proteomes" id="UP000288805"/>
    </source>
</evidence>
<evidence type="ECO:0008006" key="3">
    <source>
        <dbReference type="Google" id="ProtNLM"/>
    </source>
</evidence>
<proteinExistence type="predicted"/>
<sequence>MEGEAFTWHQWEDTRRPFRSWEDFKGLLLERFGQETKRRCPRGFFLSGKRVLFVSIAGTSNGLLPPWMTFQNVS</sequence>
<dbReference type="EMBL" id="QGNW01000144">
    <property type="protein sequence ID" value="RVW91548.1"/>
    <property type="molecule type" value="Genomic_DNA"/>
</dbReference>
<dbReference type="AlphaFoldDB" id="A0A438I4B7"/>
<comment type="caution">
    <text evidence="1">The sequence shown here is derived from an EMBL/GenBank/DDBJ whole genome shotgun (WGS) entry which is preliminary data.</text>
</comment>
<accession>A0A438I4B7</accession>